<reference evidence="1 2" key="1">
    <citation type="submission" date="2024-04" db="EMBL/GenBank/DDBJ databases">
        <title>Phyllosticta paracitricarpa is synonymous to the EU quarantine fungus P. citricarpa based on phylogenomic analyses.</title>
        <authorList>
            <consortium name="Lawrence Berkeley National Laboratory"/>
            <person name="Van Ingen-Buijs V.A."/>
            <person name="Van Westerhoven A.C."/>
            <person name="Haridas S."/>
            <person name="Skiadas P."/>
            <person name="Martin F."/>
            <person name="Groenewald J.Z."/>
            <person name="Crous P.W."/>
            <person name="Seidl M.F."/>
        </authorList>
    </citation>
    <scope>NUCLEOTIDE SEQUENCE [LARGE SCALE GENOMIC DNA]</scope>
    <source>
        <strain evidence="1 2">CBS 123371</strain>
    </source>
</reference>
<sequence>MATWRQHNARAKRARKTKRRTGHCTWLAGPYLSGKLIIQQAAAILAVGEDPGRGHQHMSVGGRTCRRDAAARPVNRHGSAMLEFAFCSRLSDTARVFKGTYDSNGAADRARVRRICAVDNGLATWRMRDGGDRKGTKMYVRTALNHCEGQSEERRPML</sequence>
<name>A0ABR1KWU2_9PEZI</name>
<comment type="caution">
    <text evidence="1">The sequence shown here is derived from an EMBL/GenBank/DDBJ whole genome shotgun (WGS) entry which is preliminary data.</text>
</comment>
<dbReference type="EMBL" id="JBBPHU010000003">
    <property type="protein sequence ID" value="KAK7520368.1"/>
    <property type="molecule type" value="Genomic_DNA"/>
</dbReference>
<protein>
    <submittedName>
        <fullName evidence="1">Uncharacterized protein</fullName>
    </submittedName>
</protein>
<dbReference type="Proteomes" id="UP001363622">
    <property type="component" value="Unassembled WGS sequence"/>
</dbReference>
<accession>A0ABR1KWU2</accession>
<keyword evidence="2" id="KW-1185">Reference proteome</keyword>
<proteinExistence type="predicted"/>
<organism evidence="1 2">
    <name type="scientific">Phyllosticta citriasiana</name>
    <dbReference type="NCBI Taxonomy" id="595635"/>
    <lineage>
        <taxon>Eukaryota</taxon>
        <taxon>Fungi</taxon>
        <taxon>Dikarya</taxon>
        <taxon>Ascomycota</taxon>
        <taxon>Pezizomycotina</taxon>
        <taxon>Dothideomycetes</taxon>
        <taxon>Dothideomycetes incertae sedis</taxon>
        <taxon>Botryosphaeriales</taxon>
        <taxon>Phyllostictaceae</taxon>
        <taxon>Phyllosticta</taxon>
    </lineage>
</organism>
<evidence type="ECO:0000313" key="1">
    <source>
        <dbReference type="EMBL" id="KAK7520368.1"/>
    </source>
</evidence>
<evidence type="ECO:0000313" key="2">
    <source>
        <dbReference type="Proteomes" id="UP001363622"/>
    </source>
</evidence>
<gene>
    <name evidence="1" type="ORF">IWZ03DRAFT_135439</name>
</gene>